<proteinExistence type="predicted"/>
<gene>
    <name evidence="2" type="ORF">NDU88_000677</name>
</gene>
<evidence type="ECO:0000313" key="3">
    <source>
        <dbReference type="Proteomes" id="UP001066276"/>
    </source>
</evidence>
<keyword evidence="3" id="KW-1185">Reference proteome</keyword>
<comment type="caution">
    <text evidence="2">The sequence shown here is derived from an EMBL/GenBank/DDBJ whole genome shotgun (WGS) entry which is preliminary data.</text>
</comment>
<accession>A0AAV7US00</accession>
<reference evidence="2" key="1">
    <citation type="journal article" date="2022" name="bioRxiv">
        <title>Sequencing and chromosome-scale assembly of the giantPleurodeles waltlgenome.</title>
        <authorList>
            <person name="Brown T."/>
            <person name="Elewa A."/>
            <person name="Iarovenko S."/>
            <person name="Subramanian E."/>
            <person name="Araus A.J."/>
            <person name="Petzold A."/>
            <person name="Susuki M."/>
            <person name="Suzuki K.-i.T."/>
            <person name="Hayashi T."/>
            <person name="Toyoda A."/>
            <person name="Oliveira C."/>
            <person name="Osipova E."/>
            <person name="Leigh N.D."/>
            <person name="Simon A."/>
            <person name="Yun M.H."/>
        </authorList>
    </citation>
    <scope>NUCLEOTIDE SEQUENCE</scope>
    <source>
        <strain evidence="2">20211129_DDA</strain>
        <tissue evidence="2">Liver</tissue>
    </source>
</reference>
<protein>
    <submittedName>
        <fullName evidence="2">Uncharacterized protein</fullName>
    </submittedName>
</protein>
<feature type="region of interest" description="Disordered" evidence="1">
    <location>
        <begin position="46"/>
        <end position="128"/>
    </location>
</feature>
<sequence>MSVGDEWEEEVKEAVAVVVGGCCADDDVVGVVLSMGRCKLTLNGWDIVPDEESTRGEESTGGEALSTPEAQEQPSPRSTNNIKVMETSRGGAGTSEDAASGLTDEEATHVIPTEEEWKVPGAAAEEGA</sequence>
<feature type="compositionally biased region" description="Polar residues" evidence="1">
    <location>
        <begin position="68"/>
        <end position="82"/>
    </location>
</feature>
<dbReference type="EMBL" id="JANPWB010000004">
    <property type="protein sequence ID" value="KAJ1191361.1"/>
    <property type="molecule type" value="Genomic_DNA"/>
</dbReference>
<name>A0AAV7US00_PLEWA</name>
<evidence type="ECO:0000256" key="1">
    <source>
        <dbReference type="SAM" id="MobiDB-lite"/>
    </source>
</evidence>
<evidence type="ECO:0000313" key="2">
    <source>
        <dbReference type="EMBL" id="KAJ1191361.1"/>
    </source>
</evidence>
<organism evidence="2 3">
    <name type="scientific">Pleurodeles waltl</name>
    <name type="common">Iberian ribbed newt</name>
    <dbReference type="NCBI Taxonomy" id="8319"/>
    <lineage>
        <taxon>Eukaryota</taxon>
        <taxon>Metazoa</taxon>
        <taxon>Chordata</taxon>
        <taxon>Craniata</taxon>
        <taxon>Vertebrata</taxon>
        <taxon>Euteleostomi</taxon>
        <taxon>Amphibia</taxon>
        <taxon>Batrachia</taxon>
        <taxon>Caudata</taxon>
        <taxon>Salamandroidea</taxon>
        <taxon>Salamandridae</taxon>
        <taxon>Pleurodelinae</taxon>
        <taxon>Pleurodeles</taxon>
    </lineage>
</organism>
<dbReference type="AlphaFoldDB" id="A0AAV7US00"/>
<dbReference type="Proteomes" id="UP001066276">
    <property type="component" value="Chromosome 2_2"/>
</dbReference>